<dbReference type="AlphaFoldDB" id="A0AAD7A0T2"/>
<protein>
    <recommendedName>
        <fullName evidence="1">RNase H type-1 domain-containing protein</fullName>
    </recommendedName>
</protein>
<dbReference type="Gene3D" id="3.30.420.10">
    <property type="entry name" value="Ribonuclease H-like superfamily/Ribonuclease H"/>
    <property type="match status" value="1"/>
</dbReference>
<feature type="non-terminal residue" evidence="2">
    <location>
        <position position="1"/>
    </location>
</feature>
<feature type="non-terminal residue" evidence="2">
    <location>
        <position position="109"/>
    </location>
</feature>
<comment type="caution">
    <text evidence="2">The sequence shown here is derived from an EMBL/GenBank/DDBJ whole genome shotgun (WGS) entry which is preliminary data.</text>
</comment>
<dbReference type="EMBL" id="JARIHO010000019">
    <property type="protein sequence ID" value="KAJ7347188.1"/>
    <property type="molecule type" value="Genomic_DNA"/>
</dbReference>
<organism evidence="2 3">
    <name type="scientific">Mycena albidolilacea</name>
    <dbReference type="NCBI Taxonomy" id="1033008"/>
    <lineage>
        <taxon>Eukaryota</taxon>
        <taxon>Fungi</taxon>
        <taxon>Dikarya</taxon>
        <taxon>Basidiomycota</taxon>
        <taxon>Agaricomycotina</taxon>
        <taxon>Agaricomycetes</taxon>
        <taxon>Agaricomycetidae</taxon>
        <taxon>Agaricales</taxon>
        <taxon>Marasmiineae</taxon>
        <taxon>Mycenaceae</taxon>
        <taxon>Mycena</taxon>
    </lineage>
</organism>
<keyword evidence="3" id="KW-1185">Reference proteome</keyword>
<name>A0AAD7A0T2_9AGAR</name>
<evidence type="ECO:0000313" key="2">
    <source>
        <dbReference type="EMBL" id="KAJ7347188.1"/>
    </source>
</evidence>
<evidence type="ECO:0000313" key="3">
    <source>
        <dbReference type="Proteomes" id="UP001218218"/>
    </source>
</evidence>
<dbReference type="SUPFAM" id="SSF53098">
    <property type="entry name" value="Ribonuclease H-like"/>
    <property type="match status" value="1"/>
</dbReference>
<feature type="domain" description="RNase H type-1" evidence="1">
    <location>
        <begin position="20"/>
        <end position="103"/>
    </location>
</feature>
<reference evidence="2" key="1">
    <citation type="submission" date="2023-03" db="EMBL/GenBank/DDBJ databases">
        <title>Massive genome expansion in bonnet fungi (Mycena s.s.) driven by repeated elements and novel gene families across ecological guilds.</title>
        <authorList>
            <consortium name="Lawrence Berkeley National Laboratory"/>
            <person name="Harder C.B."/>
            <person name="Miyauchi S."/>
            <person name="Viragh M."/>
            <person name="Kuo A."/>
            <person name="Thoen E."/>
            <person name="Andreopoulos B."/>
            <person name="Lu D."/>
            <person name="Skrede I."/>
            <person name="Drula E."/>
            <person name="Henrissat B."/>
            <person name="Morin E."/>
            <person name="Kohler A."/>
            <person name="Barry K."/>
            <person name="LaButti K."/>
            <person name="Morin E."/>
            <person name="Salamov A."/>
            <person name="Lipzen A."/>
            <person name="Mereny Z."/>
            <person name="Hegedus B."/>
            <person name="Baldrian P."/>
            <person name="Stursova M."/>
            <person name="Weitz H."/>
            <person name="Taylor A."/>
            <person name="Grigoriev I.V."/>
            <person name="Nagy L.G."/>
            <person name="Martin F."/>
            <person name="Kauserud H."/>
        </authorList>
    </citation>
    <scope>NUCLEOTIDE SEQUENCE</scope>
    <source>
        <strain evidence="2">CBHHK002</strain>
    </source>
</reference>
<gene>
    <name evidence="2" type="ORF">DFH08DRAFT_614590</name>
</gene>
<dbReference type="Proteomes" id="UP001218218">
    <property type="component" value="Unassembled WGS sequence"/>
</dbReference>
<dbReference type="InterPro" id="IPR002156">
    <property type="entry name" value="RNaseH_domain"/>
</dbReference>
<dbReference type="GO" id="GO:0004523">
    <property type="term" value="F:RNA-DNA hybrid ribonuclease activity"/>
    <property type="evidence" value="ECO:0007669"/>
    <property type="project" value="InterPro"/>
</dbReference>
<dbReference type="InterPro" id="IPR036397">
    <property type="entry name" value="RNaseH_sf"/>
</dbReference>
<dbReference type="InterPro" id="IPR012337">
    <property type="entry name" value="RNaseH-like_sf"/>
</dbReference>
<sequence length="109" mass="11545">LALYGPVASVTAPMRVTVHGVCLNARKISAAAGAATYWGPNARLNSTRRVPGTQTGPRAELLAVILALQQAPLFKSIAISTRSHYAIHAAVYHAPKDQACGWRGVNEDL</sequence>
<dbReference type="GO" id="GO:0003676">
    <property type="term" value="F:nucleic acid binding"/>
    <property type="evidence" value="ECO:0007669"/>
    <property type="project" value="InterPro"/>
</dbReference>
<dbReference type="Pfam" id="PF00075">
    <property type="entry name" value="RNase_H"/>
    <property type="match status" value="1"/>
</dbReference>
<proteinExistence type="predicted"/>
<evidence type="ECO:0000259" key="1">
    <source>
        <dbReference type="Pfam" id="PF00075"/>
    </source>
</evidence>
<accession>A0AAD7A0T2</accession>